<dbReference type="InterPro" id="IPR025997">
    <property type="entry name" value="SBP_2_dom"/>
</dbReference>
<comment type="caution">
    <text evidence="5">The sequence shown here is derived from an EMBL/GenBank/DDBJ whole genome shotgun (WGS) entry which is preliminary data.</text>
</comment>
<protein>
    <submittedName>
        <fullName evidence="5">Substrate-binding domain-containing protein</fullName>
    </submittedName>
</protein>
<dbReference type="SMART" id="SM00354">
    <property type="entry name" value="HTH_LACI"/>
    <property type="match status" value="1"/>
</dbReference>
<accession>A0ABR7UXR9</accession>
<dbReference type="InterPro" id="IPR010982">
    <property type="entry name" value="Lambda_DNA-bd_dom_sf"/>
</dbReference>
<dbReference type="PROSITE" id="PS00356">
    <property type="entry name" value="HTH_LACI_1"/>
    <property type="match status" value="1"/>
</dbReference>
<evidence type="ECO:0000313" key="5">
    <source>
        <dbReference type="EMBL" id="MBD0777387.1"/>
    </source>
</evidence>
<dbReference type="PANTHER" id="PTHR30146:SF144">
    <property type="entry name" value="LACI-FAMILY TRANSCRIPTION REGULATOR"/>
    <property type="match status" value="1"/>
</dbReference>
<gene>
    <name evidence="5" type="ORF">HPE56_06250</name>
</gene>
<dbReference type="RefSeq" id="WP_188242921.1">
    <property type="nucleotide sequence ID" value="NZ_JABTCF010000003.1"/>
</dbReference>
<dbReference type="Proteomes" id="UP001166021">
    <property type="component" value="Unassembled WGS sequence"/>
</dbReference>
<sequence>MGKQQNYGIKEIAKRANVSIGTVDRVIHKRKGVSEKTRLKILKIIEELDYQPNVLASRLASKKIYRIGVLVPSASKETDFWNAPINGMKRAAEEIKQYGVEIYYCFFQLHSRDSFLTQIDNLWKKEVHGVILSPLFKEDARQFVADCNKQKLPLVYIDSYLEDQKALSYIGFNLNDSGRQVAQLFDYCLDGKDKILVANISWKIDDFHIEQGFRSYLIDKGSTRPVIKVDIRHTDYAYIKDSLQNLLKDHTDIKGIFVTNSRVNIVAKFMEDIGRKDIFIIGYDMTEENLKYLKNGTIHFLICHKPEFQGYQGIMTLYQYLVLGADVKEMQYMPIDILTNQNYQYYQMSNEL</sequence>
<keyword evidence="2" id="KW-0238">DNA-binding</keyword>
<dbReference type="Gene3D" id="1.10.260.40">
    <property type="entry name" value="lambda repressor-like DNA-binding domains"/>
    <property type="match status" value="1"/>
</dbReference>
<organism evidence="5 6">
    <name type="scientific">Maribacter aquimaris</name>
    <dbReference type="NCBI Taxonomy" id="2737171"/>
    <lineage>
        <taxon>Bacteria</taxon>
        <taxon>Pseudomonadati</taxon>
        <taxon>Bacteroidota</taxon>
        <taxon>Flavobacteriia</taxon>
        <taxon>Flavobacteriales</taxon>
        <taxon>Flavobacteriaceae</taxon>
        <taxon>Maribacter</taxon>
    </lineage>
</organism>
<dbReference type="InterPro" id="IPR028082">
    <property type="entry name" value="Peripla_BP_I"/>
</dbReference>
<dbReference type="EMBL" id="JABTCF010000003">
    <property type="protein sequence ID" value="MBD0777387.1"/>
    <property type="molecule type" value="Genomic_DNA"/>
</dbReference>
<dbReference type="PROSITE" id="PS50932">
    <property type="entry name" value="HTH_LACI_2"/>
    <property type="match status" value="1"/>
</dbReference>
<keyword evidence="1" id="KW-0805">Transcription regulation</keyword>
<feature type="domain" description="HTH lacI-type" evidence="4">
    <location>
        <begin position="9"/>
        <end position="61"/>
    </location>
</feature>
<dbReference type="Pfam" id="PF13407">
    <property type="entry name" value="Peripla_BP_4"/>
    <property type="match status" value="1"/>
</dbReference>
<evidence type="ECO:0000256" key="2">
    <source>
        <dbReference type="ARBA" id="ARBA00023125"/>
    </source>
</evidence>
<keyword evidence="6" id="KW-1185">Reference proteome</keyword>
<dbReference type="CDD" id="cd06307">
    <property type="entry name" value="PBP1_sugar_binding"/>
    <property type="match status" value="1"/>
</dbReference>
<dbReference type="CDD" id="cd01392">
    <property type="entry name" value="HTH_LacI"/>
    <property type="match status" value="1"/>
</dbReference>
<dbReference type="SUPFAM" id="SSF47413">
    <property type="entry name" value="lambda repressor-like DNA-binding domains"/>
    <property type="match status" value="1"/>
</dbReference>
<dbReference type="SUPFAM" id="SSF53822">
    <property type="entry name" value="Periplasmic binding protein-like I"/>
    <property type="match status" value="1"/>
</dbReference>
<dbReference type="Gene3D" id="3.40.50.2300">
    <property type="match status" value="2"/>
</dbReference>
<evidence type="ECO:0000256" key="1">
    <source>
        <dbReference type="ARBA" id="ARBA00023015"/>
    </source>
</evidence>
<evidence type="ECO:0000256" key="3">
    <source>
        <dbReference type="ARBA" id="ARBA00023163"/>
    </source>
</evidence>
<keyword evidence="3" id="KW-0804">Transcription</keyword>
<dbReference type="InterPro" id="IPR000843">
    <property type="entry name" value="HTH_LacI"/>
</dbReference>
<proteinExistence type="predicted"/>
<dbReference type="Pfam" id="PF00356">
    <property type="entry name" value="LacI"/>
    <property type="match status" value="1"/>
</dbReference>
<evidence type="ECO:0000259" key="4">
    <source>
        <dbReference type="PROSITE" id="PS50932"/>
    </source>
</evidence>
<evidence type="ECO:0000313" key="6">
    <source>
        <dbReference type="Proteomes" id="UP001166021"/>
    </source>
</evidence>
<dbReference type="PANTHER" id="PTHR30146">
    <property type="entry name" value="LACI-RELATED TRANSCRIPTIONAL REPRESSOR"/>
    <property type="match status" value="1"/>
</dbReference>
<reference evidence="5" key="1">
    <citation type="submission" date="2020-05" db="EMBL/GenBank/DDBJ databases">
        <title>The draft genome sequence of Maribacter sp. ANRC-HE7.</title>
        <authorList>
            <person name="Mu L."/>
        </authorList>
    </citation>
    <scope>NUCLEOTIDE SEQUENCE</scope>
    <source>
        <strain evidence="5">ANRC-HE7</strain>
    </source>
</reference>
<name>A0ABR7UXR9_9FLAO</name>